<reference evidence="2" key="1">
    <citation type="submission" date="2024-02" db="EMBL/GenBank/DDBJ databases">
        <authorList>
            <consortium name="Clinical and Environmental Microbiology Branch: Whole genome sequencing antimicrobial resistance pathogens in the healthcare setting"/>
        </authorList>
    </citation>
    <scope>NUCLEOTIDE SEQUENCE</scope>
    <source>
        <strain evidence="2">2021GO-0154</strain>
    </source>
</reference>
<comment type="caution">
    <text evidence="2">The sequence shown here is derived from an EMBL/GenBank/DDBJ whole genome shotgun (WGS) entry which is preliminary data.</text>
</comment>
<name>A0AAI9DCZ5_PROST</name>
<keyword evidence="1" id="KW-0732">Signal</keyword>
<organism evidence="2">
    <name type="scientific">Providencia stuartii</name>
    <dbReference type="NCBI Taxonomy" id="588"/>
    <lineage>
        <taxon>Bacteria</taxon>
        <taxon>Pseudomonadati</taxon>
        <taxon>Pseudomonadota</taxon>
        <taxon>Gammaproteobacteria</taxon>
        <taxon>Enterobacterales</taxon>
        <taxon>Morganellaceae</taxon>
        <taxon>Providencia</taxon>
    </lineage>
</organism>
<gene>
    <name evidence="2" type="ORF">RG298_002575</name>
</gene>
<feature type="signal peptide" evidence="1">
    <location>
        <begin position="1"/>
        <end position="18"/>
    </location>
</feature>
<proteinExistence type="predicted"/>
<sequence>MKLKIIFAFFFISPFVYAEPYPNETRIFNLVMRAAYLIPGVEFQHTSSTFDVMETNDIWLGVAIDGKSYKVSTLKYSYSGTISLNINESFYYGLGNCEIVDPKAQLFVGWTVMQPGITGTVYNSAGALYDKGFGGGVGVQTRWVGMPLGKPEFIATFSAPGLSAEVYVTDGPQGFYTKPGRSSPVYVHGAGARPNVIPYADLYGLSCGDHAYLSVGEPIPTEPIEPIEPDLVCNFWLDEDTLDLGVVDQNSAMKANRSGVISGQCNSDVIVNLEVLPQDMHMGGLTVSMSFDDNYWSAKKNNWQLHRDKVENSILWAHVSSIDTDLVPGNYSKSGIIKIEYE</sequence>
<evidence type="ECO:0000313" key="2">
    <source>
        <dbReference type="EMBL" id="EMJ5134833.1"/>
    </source>
</evidence>
<evidence type="ECO:0008006" key="3">
    <source>
        <dbReference type="Google" id="ProtNLM"/>
    </source>
</evidence>
<dbReference type="AlphaFoldDB" id="A0AAI9DCZ5"/>
<accession>A0AAI9DCZ5</accession>
<evidence type="ECO:0000256" key="1">
    <source>
        <dbReference type="SAM" id="SignalP"/>
    </source>
</evidence>
<protein>
    <recommendedName>
        <fullName evidence="3">Fimbrial protein</fullName>
    </recommendedName>
</protein>
<dbReference type="EMBL" id="ABMABF030000008">
    <property type="protein sequence ID" value="EMJ5134833.1"/>
    <property type="molecule type" value="Genomic_DNA"/>
</dbReference>
<feature type="chain" id="PRO_5042481369" description="Fimbrial protein" evidence="1">
    <location>
        <begin position="19"/>
        <end position="342"/>
    </location>
</feature>